<reference evidence="7" key="1">
    <citation type="submission" date="2011-07" db="EMBL/GenBank/DDBJ databases">
        <title>Complete genome sequence of Acetobacterium woodii.</title>
        <authorList>
            <person name="Poehlein A."/>
            <person name="Schmidt S."/>
            <person name="Kaster A.-K."/>
            <person name="Goenrich M."/>
            <person name="Vollmers J."/>
            <person name="Thuermer A."/>
            <person name="Gottschalk G."/>
            <person name="Thauer R.K."/>
            <person name="Daniel R."/>
            <person name="Mueller V."/>
        </authorList>
    </citation>
    <scope>NUCLEOTIDE SEQUENCE [LARGE SCALE GENOMIC DNA]</scope>
    <source>
        <strain evidence="7">ATCC 29683 / DSM 1030 / JCM 2381 / KCTC 1655 / WB1</strain>
    </source>
</reference>
<dbReference type="SUPFAM" id="SSF52172">
    <property type="entry name" value="CheY-like"/>
    <property type="match status" value="1"/>
</dbReference>
<dbReference type="AlphaFoldDB" id="H6LCK1"/>
<dbReference type="Gene3D" id="3.40.50.2300">
    <property type="match status" value="1"/>
</dbReference>
<gene>
    <name evidence="6" type="ordered locus">Awo_c09950</name>
</gene>
<evidence type="ECO:0000259" key="4">
    <source>
        <dbReference type="PROSITE" id="PS50110"/>
    </source>
</evidence>
<dbReference type="KEGG" id="awo:Awo_c09950"/>
<dbReference type="STRING" id="931626.Awo_c09950"/>
<dbReference type="SMART" id="SM00850">
    <property type="entry name" value="LytTR"/>
    <property type="match status" value="1"/>
</dbReference>
<dbReference type="InterPro" id="IPR007492">
    <property type="entry name" value="LytTR_DNA-bd_dom"/>
</dbReference>
<dbReference type="InterPro" id="IPR046947">
    <property type="entry name" value="LytR-like"/>
</dbReference>
<keyword evidence="3" id="KW-0597">Phosphoprotein</keyword>
<dbReference type="GO" id="GO:0003677">
    <property type="term" value="F:DNA binding"/>
    <property type="evidence" value="ECO:0007669"/>
    <property type="project" value="InterPro"/>
</dbReference>
<feature type="modified residue" description="4-aspartylphosphate" evidence="3">
    <location>
        <position position="59"/>
    </location>
</feature>
<organism evidence="6 7">
    <name type="scientific">Acetobacterium woodii (strain ATCC 29683 / DSM 1030 / JCM 2381 / KCTC 1655 / WB1)</name>
    <dbReference type="NCBI Taxonomy" id="931626"/>
    <lineage>
        <taxon>Bacteria</taxon>
        <taxon>Bacillati</taxon>
        <taxon>Bacillota</taxon>
        <taxon>Clostridia</taxon>
        <taxon>Eubacteriales</taxon>
        <taxon>Eubacteriaceae</taxon>
        <taxon>Acetobacterium</taxon>
    </lineage>
</organism>
<dbReference type="eggNOG" id="COG3279">
    <property type="taxonomic scope" value="Bacteria"/>
</dbReference>
<dbReference type="PROSITE" id="PS50930">
    <property type="entry name" value="HTH_LYTTR"/>
    <property type="match status" value="1"/>
</dbReference>
<dbReference type="HOGENOM" id="CLU_000445_14_2_9"/>
<dbReference type="RefSeq" id="WP_014355386.1">
    <property type="nucleotide sequence ID" value="NC_016894.1"/>
</dbReference>
<dbReference type="Pfam" id="PF00072">
    <property type="entry name" value="Response_reg"/>
    <property type="match status" value="1"/>
</dbReference>
<dbReference type="Gene3D" id="2.40.50.1020">
    <property type="entry name" value="LytTr DNA-binding domain"/>
    <property type="match status" value="1"/>
</dbReference>
<sequence length="241" mass="28348">MFRIAICDDEYAFCSQMETIILENQNVFTEELEINVFYSGERLASFIQNEHDFDLIFLDIEMEGLNGLELGRKIREEMDNQTIQIVYVSGQKRYYKDLFDVRPMHFLSKPLETDKLIKDIKLAMKLNGCFSGVFSYQKAGQMHKLPIKDIIYFQSVNREIKIVTTTGTKLFYGKLREVKAQVEGHHFMQIHKSYLVNYEHVSTFKYDQTKMSNADCLPISQAKRKAIRALQMRYEVERMEG</sequence>
<evidence type="ECO:0000256" key="3">
    <source>
        <dbReference type="PROSITE-ProRule" id="PRU00169"/>
    </source>
</evidence>
<evidence type="ECO:0000313" key="7">
    <source>
        <dbReference type="Proteomes" id="UP000007177"/>
    </source>
</evidence>
<evidence type="ECO:0000259" key="5">
    <source>
        <dbReference type="PROSITE" id="PS50930"/>
    </source>
</evidence>
<comment type="function">
    <text evidence="2">May play the central regulatory role in sporulation. It may be an element of the effector pathway responsible for the activation of sporulation genes in response to nutritional stress. Spo0A may act in concert with spo0H (a sigma factor) to control the expression of some genes that are critical to the sporulation process.</text>
</comment>
<protein>
    <recommendedName>
        <fullName evidence="1">Stage 0 sporulation protein A homolog</fullName>
    </recommendedName>
</protein>
<dbReference type="Pfam" id="PF04397">
    <property type="entry name" value="LytTR"/>
    <property type="match status" value="1"/>
</dbReference>
<keyword evidence="7" id="KW-1185">Reference proteome</keyword>
<name>H6LCK1_ACEWD</name>
<dbReference type="GO" id="GO:0000156">
    <property type="term" value="F:phosphorelay response regulator activity"/>
    <property type="evidence" value="ECO:0007669"/>
    <property type="project" value="InterPro"/>
</dbReference>
<dbReference type="PANTHER" id="PTHR37299">
    <property type="entry name" value="TRANSCRIPTIONAL REGULATOR-RELATED"/>
    <property type="match status" value="1"/>
</dbReference>
<dbReference type="PANTHER" id="PTHR37299:SF1">
    <property type="entry name" value="STAGE 0 SPORULATION PROTEIN A HOMOLOG"/>
    <property type="match status" value="1"/>
</dbReference>
<evidence type="ECO:0000256" key="1">
    <source>
        <dbReference type="ARBA" id="ARBA00018672"/>
    </source>
</evidence>
<feature type="domain" description="HTH LytTR-type" evidence="5">
    <location>
        <begin position="134"/>
        <end position="233"/>
    </location>
</feature>
<dbReference type="SMART" id="SM00448">
    <property type="entry name" value="REC"/>
    <property type="match status" value="1"/>
</dbReference>
<dbReference type="InterPro" id="IPR001789">
    <property type="entry name" value="Sig_transdc_resp-reg_receiver"/>
</dbReference>
<reference evidence="6 7" key="2">
    <citation type="journal article" date="2012" name="PLoS ONE">
        <title>An ancient pathway combining carbon dioxide fixation with the generation and utilization of a sodium ion gradient for ATP synthesis.</title>
        <authorList>
            <person name="Poehlein A."/>
            <person name="Schmidt S."/>
            <person name="Kaster A.K."/>
            <person name="Goenrich M."/>
            <person name="Vollmers J."/>
            <person name="Thurmer A."/>
            <person name="Bertsch J."/>
            <person name="Schuchmann K."/>
            <person name="Voigt B."/>
            <person name="Hecker M."/>
            <person name="Daniel R."/>
            <person name="Thauer R.K."/>
            <person name="Gottschalk G."/>
            <person name="Muller V."/>
        </authorList>
    </citation>
    <scope>NUCLEOTIDE SEQUENCE [LARGE SCALE GENOMIC DNA]</scope>
    <source>
        <strain evidence="7">ATCC 29683 / DSM 1030 / JCM 2381 / KCTC 1655 / WB1</strain>
    </source>
</reference>
<dbReference type="PROSITE" id="PS50110">
    <property type="entry name" value="RESPONSE_REGULATORY"/>
    <property type="match status" value="1"/>
</dbReference>
<dbReference type="InterPro" id="IPR011006">
    <property type="entry name" value="CheY-like_superfamily"/>
</dbReference>
<proteinExistence type="predicted"/>
<evidence type="ECO:0000256" key="2">
    <source>
        <dbReference type="ARBA" id="ARBA00024867"/>
    </source>
</evidence>
<dbReference type="Proteomes" id="UP000007177">
    <property type="component" value="Chromosome"/>
</dbReference>
<dbReference type="EMBL" id="CP002987">
    <property type="protein sequence ID" value="AFA47783.1"/>
    <property type="molecule type" value="Genomic_DNA"/>
</dbReference>
<evidence type="ECO:0000313" key="6">
    <source>
        <dbReference type="EMBL" id="AFA47783.1"/>
    </source>
</evidence>
<feature type="domain" description="Response regulatory" evidence="4">
    <location>
        <begin position="3"/>
        <end position="124"/>
    </location>
</feature>
<dbReference type="OrthoDB" id="9802383at2"/>
<accession>H6LCK1</accession>